<evidence type="ECO:0000256" key="1">
    <source>
        <dbReference type="SAM" id="MobiDB-lite"/>
    </source>
</evidence>
<name>A0A2H2ZHW3_TRIPA</name>
<gene>
    <name evidence="2" type="ORF">A9Z42_0071310</name>
</gene>
<proteinExistence type="predicted"/>
<sequence length="89" mass="9586">MTQITLTDQDLNLTFHATYTTTTTTPFLISVKQPFLDETKLKASLTRFVTTEYSSPLPTLDPPPSPTALPPTPQEPLPPTGQTSTAGAP</sequence>
<organism evidence="2 3">
    <name type="scientific">Trichoderma parareesei</name>
    <name type="common">Filamentous fungus</name>
    <dbReference type="NCBI Taxonomy" id="858221"/>
    <lineage>
        <taxon>Eukaryota</taxon>
        <taxon>Fungi</taxon>
        <taxon>Dikarya</taxon>
        <taxon>Ascomycota</taxon>
        <taxon>Pezizomycotina</taxon>
        <taxon>Sordariomycetes</taxon>
        <taxon>Hypocreomycetidae</taxon>
        <taxon>Hypocreales</taxon>
        <taxon>Hypocreaceae</taxon>
        <taxon>Trichoderma</taxon>
    </lineage>
</organism>
<dbReference type="AlphaFoldDB" id="A0A2H2ZHW3"/>
<dbReference type="EMBL" id="LFMI01000676">
    <property type="protein sequence ID" value="OTA06389.1"/>
    <property type="molecule type" value="Genomic_DNA"/>
</dbReference>
<accession>A0A2H2ZHW3</accession>
<reference evidence="2 3" key="1">
    <citation type="journal article" date="2015" name="Genome Announc.">
        <title>Genome sequence and annotation of Trichoderma parareesei, the ancestor of the cellulase producer Trichoderma reesei.</title>
        <authorList>
            <person name="Yang D."/>
            <person name="Pomraning K."/>
            <person name="Kopchinskiy A."/>
            <person name="Karimi Aghcheh R."/>
            <person name="Atanasova L."/>
            <person name="Chenthamara K."/>
            <person name="Baker S.E."/>
            <person name="Zhang R."/>
            <person name="Shen Q."/>
            <person name="Freitag M."/>
            <person name="Kubicek C.P."/>
            <person name="Druzhinina I.S."/>
        </authorList>
    </citation>
    <scope>NUCLEOTIDE SEQUENCE [LARGE SCALE GENOMIC DNA]</scope>
    <source>
        <strain evidence="2 3">CBS 125925</strain>
    </source>
</reference>
<feature type="region of interest" description="Disordered" evidence="1">
    <location>
        <begin position="52"/>
        <end position="89"/>
    </location>
</feature>
<keyword evidence="3" id="KW-1185">Reference proteome</keyword>
<comment type="caution">
    <text evidence="2">The sequence shown here is derived from an EMBL/GenBank/DDBJ whole genome shotgun (WGS) entry which is preliminary data.</text>
</comment>
<feature type="compositionally biased region" description="Pro residues" evidence="1">
    <location>
        <begin position="59"/>
        <end position="79"/>
    </location>
</feature>
<evidence type="ECO:0000313" key="3">
    <source>
        <dbReference type="Proteomes" id="UP000219286"/>
    </source>
</evidence>
<evidence type="ECO:0000313" key="2">
    <source>
        <dbReference type="EMBL" id="OTA06389.1"/>
    </source>
</evidence>
<dbReference type="Proteomes" id="UP000219286">
    <property type="component" value="Unassembled WGS sequence"/>
</dbReference>
<protein>
    <submittedName>
        <fullName evidence="2">Uncharacterized protein</fullName>
    </submittedName>
</protein>